<organism evidence="3 4">
    <name type="scientific">Stenotrophomonas rhizophila</name>
    <dbReference type="NCBI Taxonomy" id="216778"/>
    <lineage>
        <taxon>Bacteria</taxon>
        <taxon>Pseudomonadati</taxon>
        <taxon>Pseudomonadota</taxon>
        <taxon>Gammaproteobacteria</taxon>
        <taxon>Lysobacterales</taxon>
        <taxon>Lysobacteraceae</taxon>
        <taxon>Stenotrophomonas</taxon>
    </lineage>
</organism>
<keyword evidence="2" id="KW-0732">Signal</keyword>
<accession>A0A7V7YEU8</accession>
<protein>
    <submittedName>
        <fullName evidence="3">Uncharacterized protein</fullName>
    </submittedName>
</protein>
<evidence type="ECO:0000256" key="1">
    <source>
        <dbReference type="SAM" id="MobiDB-lite"/>
    </source>
</evidence>
<dbReference type="EMBL" id="WELC01000016">
    <property type="protein sequence ID" value="KAB7629642.1"/>
    <property type="molecule type" value="Genomic_DNA"/>
</dbReference>
<dbReference type="Proteomes" id="UP000449004">
    <property type="component" value="Unassembled WGS sequence"/>
</dbReference>
<reference evidence="3 4" key="1">
    <citation type="submission" date="2019-10" db="EMBL/GenBank/DDBJ databases">
        <title>Halotolerant bacteria associated to Saharan-endemic halophytes Stipa tenacissima L. and Atriplex halimus L mitigate salt stress and promote growth of tomato plants.</title>
        <authorList>
            <person name="Dif G."/>
        </authorList>
    </citation>
    <scope>NUCLEOTIDE SEQUENCE [LARGE SCALE GENOMIC DNA]</scope>
    <source>
        <strain evidence="3 4">IS26</strain>
    </source>
</reference>
<feature type="chain" id="PRO_5031160723" evidence="2">
    <location>
        <begin position="26"/>
        <end position="258"/>
    </location>
</feature>
<dbReference type="RefSeq" id="WP_152153290.1">
    <property type="nucleotide sequence ID" value="NZ_WELC01000016.1"/>
</dbReference>
<feature type="compositionally biased region" description="Polar residues" evidence="1">
    <location>
        <begin position="179"/>
        <end position="189"/>
    </location>
</feature>
<evidence type="ECO:0000313" key="3">
    <source>
        <dbReference type="EMBL" id="KAB7629642.1"/>
    </source>
</evidence>
<evidence type="ECO:0000256" key="2">
    <source>
        <dbReference type="SAM" id="SignalP"/>
    </source>
</evidence>
<proteinExistence type="predicted"/>
<gene>
    <name evidence="3" type="ORF">F9K92_12695</name>
</gene>
<name>A0A7V7YEU8_9GAMM</name>
<sequence length="258" mass="27745">MKKIKTRMAASLAAALLLAAQGAGAQSHPEQEEVPNKPGFFRQLGSSLKNAGQQMVGVKPAQGGFKTDGAPGAIYTPISGASKLPNLFRSDNHQQAQLGKLDWPRVALTFQEWGASMPCWTVEARIWTSSTVSTTETFKACSDAPLRETDDLGEVAELNDAALWKGKDTLRGIRVLPSKPNTGTQRSTGPNPPAQPFQVNVSRDAVANRAVEVALRAAWVSGFIQTSDLHPGPSGILTPFRDGRMWIAGFKPEGNRDR</sequence>
<feature type="signal peptide" evidence="2">
    <location>
        <begin position="1"/>
        <end position="25"/>
    </location>
</feature>
<evidence type="ECO:0000313" key="4">
    <source>
        <dbReference type="Proteomes" id="UP000449004"/>
    </source>
</evidence>
<dbReference type="AlphaFoldDB" id="A0A7V7YEU8"/>
<feature type="region of interest" description="Disordered" evidence="1">
    <location>
        <begin position="24"/>
        <end position="43"/>
    </location>
</feature>
<feature type="region of interest" description="Disordered" evidence="1">
    <location>
        <begin position="176"/>
        <end position="198"/>
    </location>
</feature>
<comment type="caution">
    <text evidence="3">The sequence shown here is derived from an EMBL/GenBank/DDBJ whole genome shotgun (WGS) entry which is preliminary data.</text>
</comment>